<name>A0A8J5MUU8_HOMAM</name>
<evidence type="ECO:0000313" key="2">
    <source>
        <dbReference type="Proteomes" id="UP000747542"/>
    </source>
</evidence>
<gene>
    <name evidence="1" type="ORF">Hamer_G021485</name>
</gene>
<protein>
    <submittedName>
        <fullName evidence="1">Uncharacterized protein</fullName>
    </submittedName>
</protein>
<sequence length="51" mass="5590">MTSHICIIISPMPKICSAHTTYSGHSATTITILLLLQHCQCSTSLLHHTQD</sequence>
<organism evidence="1 2">
    <name type="scientific">Homarus americanus</name>
    <name type="common">American lobster</name>
    <dbReference type="NCBI Taxonomy" id="6706"/>
    <lineage>
        <taxon>Eukaryota</taxon>
        <taxon>Metazoa</taxon>
        <taxon>Ecdysozoa</taxon>
        <taxon>Arthropoda</taxon>
        <taxon>Crustacea</taxon>
        <taxon>Multicrustacea</taxon>
        <taxon>Malacostraca</taxon>
        <taxon>Eumalacostraca</taxon>
        <taxon>Eucarida</taxon>
        <taxon>Decapoda</taxon>
        <taxon>Pleocyemata</taxon>
        <taxon>Astacidea</taxon>
        <taxon>Nephropoidea</taxon>
        <taxon>Nephropidae</taxon>
        <taxon>Homarus</taxon>
    </lineage>
</organism>
<feature type="non-terminal residue" evidence="1">
    <location>
        <position position="51"/>
    </location>
</feature>
<reference evidence="1" key="1">
    <citation type="journal article" date="2021" name="Sci. Adv.">
        <title>The American lobster genome reveals insights on longevity, neural, and immune adaptations.</title>
        <authorList>
            <person name="Polinski J.M."/>
            <person name="Zimin A.V."/>
            <person name="Clark K.F."/>
            <person name="Kohn A.B."/>
            <person name="Sadowski N."/>
            <person name="Timp W."/>
            <person name="Ptitsyn A."/>
            <person name="Khanna P."/>
            <person name="Romanova D.Y."/>
            <person name="Williams P."/>
            <person name="Greenwood S.J."/>
            <person name="Moroz L.L."/>
            <person name="Walt D.R."/>
            <person name="Bodnar A.G."/>
        </authorList>
    </citation>
    <scope>NUCLEOTIDE SEQUENCE</scope>
    <source>
        <strain evidence="1">GMGI-L3</strain>
    </source>
</reference>
<dbReference type="EMBL" id="JAHLQT010024416">
    <property type="protein sequence ID" value="KAG7165275.1"/>
    <property type="molecule type" value="Genomic_DNA"/>
</dbReference>
<dbReference type="AlphaFoldDB" id="A0A8J5MUU8"/>
<comment type="caution">
    <text evidence="1">The sequence shown here is derived from an EMBL/GenBank/DDBJ whole genome shotgun (WGS) entry which is preliminary data.</text>
</comment>
<dbReference type="Proteomes" id="UP000747542">
    <property type="component" value="Unassembled WGS sequence"/>
</dbReference>
<evidence type="ECO:0000313" key="1">
    <source>
        <dbReference type="EMBL" id="KAG7165275.1"/>
    </source>
</evidence>
<proteinExistence type="predicted"/>
<keyword evidence="2" id="KW-1185">Reference proteome</keyword>
<accession>A0A8J5MUU8</accession>